<evidence type="ECO:0000313" key="2">
    <source>
        <dbReference type="EMBL" id="CAK9072351.1"/>
    </source>
</evidence>
<feature type="transmembrane region" description="Helical" evidence="1">
    <location>
        <begin position="37"/>
        <end position="54"/>
    </location>
</feature>
<sequence>ETVRRDVAELVASELDRRLGATGNNGKRCGLLVFDPILSAPIFIDYFIYLTYLFRHQNPSSRVRDWGQNLAVLLLTLPALLGLLG</sequence>
<proteinExistence type="predicted"/>
<name>A0ABP0P9I1_9DINO</name>
<evidence type="ECO:0000313" key="3">
    <source>
        <dbReference type="Proteomes" id="UP001642464"/>
    </source>
</evidence>
<feature type="non-terminal residue" evidence="2">
    <location>
        <position position="85"/>
    </location>
</feature>
<organism evidence="2 3">
    <name type="scientific">Durusdinium trenchii</name>
    <dbReference type="NCBI Taxonomy" id="1381693"/>
    <lineage>
        <taxon>Eukaryota</taxon>
        <taxon>Sar</taxon>
        <taxon>Alveolata</taxon>
        <taxon>Dinophyceae</taxon>
        <taxon>Suessiales</taxon>
        <taxon>Symbiodiniaceae</taxon>
        <taxon>Durusdinium</taxon>
    </lineage>
</organism>
<dbReference type="EMBL" id="CAXAMM010034125">
    <property type="protein sequence ID" value="CAK9072351.1"/>
    <property type="molecule type" value="Genomic_DNA"/>
</dbReference>
<accession>A0ABP0P9I1</accession>
<keyword evidence="3" id="KW-1185">Reference proteome</keyword>
<feature type="transmembrane region" description="Helical" evidence="1">
    <location>
        <begin position="66"/>
        <end position="84"/>
    </location>
</feature>
<keyword evidence="1" id="KW-0812">Transmembrane</keyword>
<dbReference type="Proteomes" id="UP001642464">
    <property type="component" value="Unassembled WGS sequence"/>
</dbReference>
<protein>
    <submittedName>
        <fullName evidence="2">Uncharacterized protein</fullName>
    </submittedName>
</protein>
<feature type="non-terminal residue" evidence="2">
    <location>
        <position position="1"/>
    </location>
</feature>
<reference evidence="2 3" key="1">
    <citation type="submission" date="2024-02" db="EMBL/GenBank/DDBJ databases">
        <authorList>
            <person name="Chen Y."/>
            <person name="Shah S."/>
            <person name="Dougan E. K."/>
            <person name="Thang M."/>
            <person name="Chan C."/>
        </authorList>
    </citation>
    <scope>NUCLEOTIDE SEQUENCE [LARGE SCALE GENOMIC DNA]</scope>
</reference>
<keyword evidence="1" id="KW-1133">Transmembrane helix</keyword>
<comment type="caution">
    <text evidence="2">The sequence shown here is derived from an EMBL/GenBank/DDBJ whole genome shotgun (WGS) entry which is preliminary data.</text>
</comment>
<keyword evidence="1" id="KW-0472">Membrane</keyword>
<gene>
    <name evidence="2" type="ORF">SCF082_LOCUS35602</name>
</gene>
<evidence type="ECO:0000256" key="1">
    <source>
        <dbReference type="SAM" id="Phobius"/>
    </source>
</evidence>